<reference evidence="3 4" key="1">
    <citation type="submission" date="2021-07" db="EMBL/GenBank/DDBJ databases">
        <title>Alteriqipengyuania abyssalis NZ-12B nov, sp.nov isolated from deep sea sponge in pacific ocean.</title>
        <authorList>
            <person name="Tareen S."/>
            <person name="Wink J."/>
        </authorList>
    </citation>
    <scope>NUCLEOTIDE SEQUENCE [LARGE SCALE GENOMIC DNA]</scope>
    <source>
        <strain evidence="3 4">NZ-12B</strain>
    </source>
</reference>
<dbReference type="SUPFAM" id="SSF82153">
    <property type="entry name" value="FAS1 domain"/>
    <property type="match status" value="1"/>
</dbReference>
<feature type="domain" description="FAS1" evidence="2">
    <location>
        <begin position="47"/>
        <end position="182"/>
    </location>
</feature>
<dbReference type="InterPro" id="IPR050904">
    <property type="entry name" value="Adhesion/Biosynth-related"/>
</dbReference>
<evidence type="ECO:0000259" key="2">
    <source>
        <dbReference type="PROSITE" id="PS50213"/>
    </source>
</evidence>
<dbReference type="Gene3D" id="2.30.180.10">
    <property type="entry name" value="FAS1 domain"/>
    <property type="match status" value="1"/>
</dbReference>
<evidence type="ECO:0000256" key="1">
    <source>
        <dbReference type="SAM" id="SignalP"/>
    </source>
</evidence>
<keyword evidence="4" id="KW-1185">Reference proteome</keyword>
<dbReference type="PROSITE" id="PS51257">
    <property type="entry name" value="PROKAR_LIPOPROTEIN"/>
    <property type="match status" value="1"/>
</dbReference>
<feature type="chain" id="PRO_5045998726" evidence="1">
    <location>
        <begin position="24"/>
        <end position="186"/>
    </location>
</feature>
<evidence type="ECO:0000313" key="3">
    <source>
        <dbReference type="EMBL" id="MBY8336349.1"/>
    </source>
</evidence>
<dbReference type="EMBL" id="JAHWXP010000001">
    <property type="protein sequence ID" value="MBY8336349.1"/>
    <property type="molecule type" value="Genomic_DNA"/>
</dbReference>
<organism evidence="3 4">
    <name type="scientific">Alteriqipengyuania abyssalis</name>
    <dbReference type="NCBI Taxonomy" id="2860200"/>
    <lineage>
        <taxon>Bacteria</taxon>
        <taxon>Pseudomonadati</taxon>
        <taxon>Pseudomonadota</taxon>
        <taxon>Alphaproteobacteria</taxon>
        <taxon>Sphingomonadales</taxon>
        <taxon>Erythrobacteraceae</taxon>
        <taxon>Alteriqipengyuania</taxon>
    </lineage>
</organism>
<gene>
    <name evidence="3" type="ORF">KYN89_04750</name>
</gene>
<comment type="caution">
    <text evidence="3">The sequence shown here is derived from an EMBL/GenBank/DDBJ whole genome shotgun (WGS) entry which is preliminary data.</text>
</comment>
<protein>
    <submittedName>
        <fullName evidence="3">Fasciclin domain-containing protein</fullName>
    </submittedName>
</protein>
<dbReference type="Pfam" id="PF02469">
    <property type="entry name" value="Fasciclin"/>
    <property type="match status" value="1"/>
</dbReference>
<keyword evidence="1" id="KW-0732">Signal</keyword>
<dbReference type="InterPro" id="IPR036378">
    <property type="entry name" value="FAS1_dom_sf"/>
</dbReference>
<dbReference type="PANTHER" id="PTHR10900:SF77">
    <property type="entry name" value="FI19380P1"/>
    <property type="match status" value="1"/>
</dbReference>
<dbReference type="PROSITE" id="PS50213">
    <property type="entry name" value="FAS1"/>
    <property type="match status" value="1"/>
</dbReference>
<dbReference type="SMART" id="SM00554">
    <property type="entry name" value="FAS1"/>
    <property type="match status" value="1"/>
</dbReference>
<dbReference type="Proteomes" id="UP000759298">
    <property type="component" value="Unassembled WGS sequence"/>
</dbReference>
<dbReference type="InterPro" id="IPR000782">
    <property type="entry name" value="FAS1_domain"/>
</dbReference>
<accession>A0ABS7PBA3</accession>
<sequence length="186" mass="19321">MNMRSLLAAPAILALAACAPSLADDVDLENVAPDDIAWIDESPVYPNATIAQNIASAQVFSKLAELVERTDLGATLDGAGPLTIFAPSDAALTDLPPHTDEALRRTLAYHVIEGRIDAGELAARIVEGGGSYQAQTLSGDTLTFRVDGDGIVIGDGAGGTARVTMTDLNQANGMMHVIDKVLLPAQ</sequence>
<evidence type="ECO:0000313" key="4">
    <source>
        <dbReference type="Proteomes" id="UP000759298"/>
    </source>
</evidence>
<name>A0ABS7PBA3_9SPHN</name>
<dbReference type="RefSeq" id="WP_222824016.1">
    <property type="nucleotide sequence ID" value="NZ_JAHWXP010000001.1"/>
</dbReference>
<proteinExistence type="predicted"/>
<feature type="signal peptide" evidence="1">
    <location>
        <begin position="1"/>
        <end position="23"/>
    </location>
</feature>
<dbReference type="PANTHER" id="PTHR10900">
    <property type="entry name" value="PERIOSTIN-RELATED"/>
    <property type="match status" value="1"/>
</dbReference>